<dbReference type="Proteomes" id="UP000287352">
    <property type="component" value="Unassembled WGS sequence"/>
</dbReference>
<evidence type="ECO:0000256" key="1">
    <source>
        <dbReference type="ARBA" id="ARBA00007125"/>
    </source>
</evidence>
<dbReference type="RefSeq" id="WP_126579242.1">
    <property type="nucleotide sequence ID" value="NZ_BIFR01000001.1"/>
</dbReference>
<feature type="domain" description="Ppx/GppA phosphatase N-terminal" evidence="2">
    <location>
        <begin position="38"/>
        <end position="320"/>
    </location>
</feature>
<protein>
    <recommendedName>
        <fullName evidence="6">CHAD domain-containing protein</fullName>
    </recommendedName>
</protein>
<dbReference type="InterPro" id="IPR038186">
    <property type="entry name" value="CHAD_dom_sf"/>
</dbReference>
<dbReference type="Gene3D" id="3.30.420.150">
    <property type="entry name" value="Exopolyphosphatase. Domain 2"/>
    <property type="match status" value="1"/>
</dbReference>
<dbReference type="PANTHER" id="PTHR30005">
    <property type="entry name" value="EXOPOLYPHOSPHATASE"/>
    <property type="match status" value="1"/>
</dbReference>
<dbReference type="PANTHER" id="PTHR30005:SF0">
    <property type="entry name" value="RETROGRADE REGULATION PROTEIN 2"/>
    <property type="match status" value="1"/>
</dbReference>
<name>A0A401ZXG4_9CHLR</name>
<dbReference type="CDD" id="cd24054">
    <property type="entry name" value="ASKHA_NBD_AaPPX-GppA_MtPPX2-like"/>
    <property type="match status" value="1"/>
</dbReference>
<dbReference type="InterPro" id="IPR003695">
    <property type="entry name" value="Ppx_GppA_N"/>
</dbReference>
<feature type="domain" description="CHAD" evidence="3">
    <location>
        <begin position="365"/>
        <end position="494"/>
    </location>
</feature>
<dbReference type="InterPro" id="IPR050273">
    <property type="entry name" value="GppA/Ppx_hydrolase"/>
</dbReference>
<dbReference type="OrthoDB" id="3034217at2"/>
<dbReference type="Gene3D" id="3.30.420.40">
    <property type="match status" value="1"/>
</dbReference>
<evidence type="ECO:0008006" key="6">
    <source>
        <dbReference type="Google" id="ProtNLM"/>
    </source>
</evidence>
<reference evidence="5" key="1">
    <citation type="submission" date="2018-12" db="EMBL/GenBank/DDBJ databases">
        <title>Tengunoibacter tsumagoiensis gen. nov., sp. nov., Dictyobacter kobayashii sp. nov., D. alpinus sp. nov., and D. joshuensis sp. nov. and description of Dictyobacteraceae fam. nov. within the order Ktedonobacterales isolated from Tengu-no-mugimeshi.</title>
        <authorList>
            <person name="Wang C.M."/>
            <person name="Zheng Y."/>
            <person name="Sakai Y."/>
            <person name="Toyoda A."/>
            <person name="Minakuchi Y."/>
            <person name="Abe K."/>
            <person name="Yokota A."/>
            <person name="Yabe S."/>
        </authorList>
    </citation>
    <scope>NUCLEOTIDE SEQUENCE [LARGE SCALE GENOMIC DNA]</scope>
    <source>
        <strain evidence="5">Uno3</strain>
    </source>
</reference>
<dbReference type="Gene3D" id="1.40.20.10">
    <property type="entry name" value="CHAD domain"/>
    <property type="match status" value="1"/>
</dbReference>
<dbReference type="SUPFAM" id="SSF53067">
    <property type="entry name" value="Actin-like ATPase domain"/>
    <property type="match status" value="2"/>
</dbReference>
<comment type="caution">
    <text evidence="4">The sequence shown here is derived from an EMBL/GenBank/DDBJ whole genome shotgun (WGS) entry which is preliminary data.</text>
</comment>
<evidence type="ECO:0000313" key="5">
    <source>
        <dbReference type="Proteomes" id="UP000287352"/>
    </source>
</evidence>
<dbReference type="GO" id="GO:0016462">
    <property type="term" value="F:pyrophosphatase activity"/>
    <property type="evidence" value="ECO:0007669"/>
    <property type="project" value="TreeGrafter"/>
</dbReference>
<keyword evidence="5" id="KW-1185">Reference proteome</keyword>
<dbReference type="Pfam" id="PF05235">
    <property type="entry name" value="CHAD"/>
    <property type="match status" value="1"/>
</dbReference>
<sequence>MHINNVPPGEVQEQPALSQPVNEVAAGIDIGSNTLRVVVARCCSEQIEILAVDERLVRIGESVNATGAISGEKQELTIATLQQFRALGEKYGATRIFAVATEAIRKASNREAFLAAIQQETGIEVQLIEGEVEATITFYGATYALPQREEQPERIGVMDLGGGSTELVLARELQIIWHTSLPVGSGVIHDRYLTNDPPTSEDLTAARTFLANFFQDIKQKDAPPILLATGGSANVVHLLAQRAFGHPEDQLALTHEDLVRCEGLLCALPAEEIAKRYQIEPKRARILLAGVLIMVAVLERFQLEQIEVSSYGIREGVLLAYARYGEQWLAQVQQRAEQVSQQLEKQTEEGGREGETFAEAGRRVILDRTEKMLEWRDAVIESEEIEAVHKMRVASRRLRAALDAYEAICKPKEFKKVYRQVKILAGNLGLARDTDVMILNMQSRLAEADPVEQAGLDWFIEHLKAERQRYQKKLSCFLSALDHHELRRQIEEKLFLKEDQHG</sequence>
<organism evidence="4 5">
    <name type="scientific">Tengunoibacter tsumagoiensis</name>
    <dbReference type="NCBI Taxonomy" id="2014871"/>
    <lineage>
        <taxon>Bacteria</taxon>
        <taxon>Bacillati</taxon>
        <taxon>Chloroflexota</taxon>
        <taxon>Ktedonobacteria</taxon>
        <taxon>Ktedonobacterales</taxon>
        <taxon>Dictyobacteraceae</taxon>
        <taxon>Tengunoibacter</taxon>
    </lineage>
</organism>
<evidence type="ECO:0000313" key="4">
    <source>
        <dbReference type="EMBL" id="GCE11548.1"/>
    </source>
</evidence>
<dbReference type="InterPro" id="IPR007899">
    <property type="entry name" value="CHAD_dom"/>
</dbReference>
<dbReference type="InterPro" id="IPR043129">
    <property type="entry name" value="ATPase_NBD"/>
</dbReference>
<evidence type="ECO:0000259" key="2">
    <source>
        <dbReference type="Pfam" id="PF02541"/>
    </source>
</evidence>
<evidence type="ECO:0000259" key="3">
    <source>
        <dbReference type="Pfam" id="PF05235"/>
    </source>
</evidence>
<proteinExistence type="inferred from homology"/>
<accession>A0A401ZXG4</accession>
<dbReference type="EMBL" id="BIFR01000001">
    <property type="protein sequence ID" value="GCE11548.1"/>
    <property type="molecule type" value="Genomic_DNA"/>
</dbReference>
<comment type="similarity">
    <text evidence="1">Belongs to the GppA/Ppx family.</text>
</comment>
<dbReference type="Pfam" id="PF02541">
    <property type="entry name" value="Ppx-GppA"/>
    <property type="match status" value="1"/>
</dbReference>
<dbReference type="AlphaFoldDB" id="A0A401ZXG4"/>
<gene>
    <name evidence="4" type="ORF">KTT_14070</name>
</gene>